<name>A0A9P6XAY3_RHIOR</name>
<evidence type="ECO:0000313" key="2">
    <source>
        <dbReference type="EMBL" id="KAG1309532.1"/>
    </source>
</evidence>
<dbReference type="EMBL" id="JAANQT010000625">
    <property type="protein sequence ID" value="KAG1309532.1"/>
    <property type="molecule type" value="Genomic_DNA"/>
</dbReference>
<dbReference type="AlphaFoldDB" id="A0A9P6XAY3"/>
<keyword evidence="3" id="KW-1185">Reference proteome</keyword>
<evidence type="ECO:0000313" key="3">
    <source>
        <dbReference type="Proteomes" id="UP000716291"/>
    </source>
</evidence>
<dbReference type="Proteomes" id="UP000716291">
    <property type="component" value="Unassembled WGS sequence"/>
</dbReference>
<keyword evidence="1" id="KW-0175">Coiled coil</keyword>
<organism evidence="2 3">
    <name type="scientific">Rhizopus oryzae</name>
    <name type="common">Mucormycosis agent</name>
    <name type="synonym">Rhizopus arrhizus var. delemar</name>
    <dbReference type="NCBI Taxonomy" id="64495"/>
    <lineage>
        <taxon>Eukaryota</taxon>
        <taxon>Fungi</taxon>
        <taxon>Fungi incertae sedis</taxon>
        <taxon>Mucoromycota</taxon>
        <taxon>Mucoromycotina</taxon>
        <taxon>Mucoromycetes</taxon>
        <taxon>Mucorales</taxon>
        <taxon>Mucorineae</taxon>
        <taxon>Rhizopodaceae</taxon>
        <taxon>Rhizopus</taxon>
    </lineage>
</organism>
<accession>A0A9P6XAY3</accession>
<gene>
    <name evidence="2" type="ORF">G6F64_005243</name>
</gene>
<proteinExistence type="predicted"/>
<feature type="coiled-coil region" evidence="1">
    <location>
        <begin position="1"/>
        <end position="28"/>
    </location>
</feature>
<evidence type="ECO:0000256" key="1">
    <source>
        <dbReference type="SAM" id="Coils"/>
    </source>
</evidence>
<protein>
    <submittedName>
        <fullName evidence="2">Uncharacterized protein</fullName>
    </submittedName>
</protein>
<sequence>MEGTPQKIEALNEKLQALKKQLAKFEDDVKPTVSDLEYMKGVLENKLDFFEVLKDRNKSLKQNLSKEISTLEVSFSKRRIGVNQPLSTSAISKARIEAQFELESACCNFNGLIREWKDHIFDQLTEIRSKRELVIKIGNEPRKYIKEMYEKSAKRLHQLDL</sequence>
<reference evidence="2" key="1">
    <citation type="journal article" date="2020" name="Microb. Genom.">
        <title>Genetic diversity of clinical and environmental Mucorales isolates obtained from an investigation of mucormycosis cases among solid organ transplant recipients.</title>
        <authorList>
            <person name="Nguyen M.H."/>
            <person name="Kaul D."/>
            <person name="Muto C."/>
            <person name="Cheng S.J."/>
            <person name="Richter R.A."/>
            <person name="Bruno V.M."/>
            <person name="Liu G."/>
            <person name="Beyhan S."/>
            <person name="Sundermann A.J."/>
            <person name="Mounaud S."/>
            <person name="Pasculle A.W."/>
            <person name="Nierman W.C."/>
            <person name="Driscoll E."/>
            <person name="Cumbie R."/>
            <person name="Clancy C.J."/>
            <person name="Dupont C.L."/>
        </authorList>
    </citation>
    <scope>NUCLEOTIDE SEQUENCE</scope>
    <source>
        <strain evidence="2">GL11</strain>
    </source>
</reference>
<dbReference type="OrthoDB" id="2243634at2759"/>
<comment type="caution">
    <text evidence="2">The sequence shown here is derived from an EMBL/GenBank/DDBJ whole genome shotgun (WGS) entry which is preliminary data.</text>
</comment>